<dbReference type="Gene3D" id="2.40.70.10">
    <property type="entry name" value="Acid Proteases"/>
    <property type="match status" value="1"/>
</dbReference>
<gene>
    <name evidence="1" type="ORF">PVK06_008283</name>
</gene>
<comment type="caution">
    <text evidence="1">The sequence shown here is derived from an EMBL/GenBank/DDBJ whole genome shotgun (WGS) entry which is preliminary data.</text>
</comment>
<sequence length="474" mass="53766">MAPLKPPYPKWYDPNASCAYHAGNQGHSTENYLAFKRRVQGLIDAGILRFDSASNATGNPFPNHAEGNVSTVGKEDEWKVRRCVSKIRTLLQKIWEVLVKKGLLCHPDRILGEKGQSFCNFHGIVGHDIQLCEEFKRLLQDRMDNKEIKVLNKREETNEREVCTSDNQSSGLPYSADRPLIIYYDATKEAVKPKMIIEVPSPFPYKDDKAVSWKYDINIATPEDEELKAITGDVGEVGHFTRSGRCYSKEVEPVKKNSDWKQKGKAVMHEAEVEQEIPPVQKTKKPVDEEEAQEFLKFIKHSEYNVVEQLNKQPTRISVLSLLLNSEPHRNALLKVLNQAYVANNISVEKLDRWVNNLNADNFISFSDDEIPSNSRGSVKALHVTTRCKGYIIPNVLIDNGSALNVMPLAMLSRIPIDLSYLRPCHSTVRAFDGTRREVMGKIDIPLEVGPYIYNVEFQVIDITPSYNCLLGRP</sequence>
<proteinExistence type="predicted"/>
<protein>
    <submittedName>
        <fullName evidence="1">Uncharacterized protein</fullName>
    </submittedName>
</protein>
<accession>A0ABR0QJJ6</accession>
<reference evidence="1 2" key="1">
    <citation type="submission" date="2023-03" db="EMBL/GenBank/DDBJ databases">
        <title>WGS of Gossypium arboreum.</title>
        <authorList>
            <person name="Yu D."/>
        </authorList>
    </citation>
    <scope>NUCLEOTIDE SEQUENCE [LARGE SCALE GENOMIC DNA]</scope>
    <source>
        <tissue evidence="1">Leaf</tissue>
    </source>
</reference>
<keyword evidence="2" id="KW-1185">Reference proteome</keyword>
<dbReference type="EMBL" id="JARKNE010000003">
    <property type="protein sequence ID" value="KAK5839487.1"/>
    <property type="molecule type" value="Genomic_DNA"/>
</dbReference>
<dbReference type="Proteomes" id="UP001358586">
    <property type="component" value="Chromosome 3"/>
</dbReference>
<dbReference type="CDD" id="cd00303">
    <property type="entry name" value="retropepsin_like"/>
    <property type="match status" value="1"/>
</dbReference>
<name>A0ABR0QJJ6_GOSAR</name>
<evidence type="ECO:0000313" key="1">
    <source>
        <dbReference type="EMBL" id="KAK5839487.1"/>
    </source>
</evidence>
<dbReference type="PANTHER" id="PTHR32108:SF9">
    <property type="entry name" value="REVERSE TRANSCRIPTASE RNASE H-LIKE DOMAIN-CONTAINING PROTEIN"/>
    <property type="match status" value="1"/>
</dbReference>
<organism evidence="1 2">
    <name type="scientific">Gossypium arboreum</name>
    <name type="common">Tree cotton</name>
    <name type="synonym">Gossypium nanking</name>
    <dbReference type="NCBI Taxonomy" id="29729"/>
    <lineage>
        <taxon>Eukaryota</taxon>
        <taxon>Viridiplantae</taxon>
        <taxon>Streptophyta</taxon>
        <taxon>Embryophyta</taxon>
        <taxon>Tracheophyta</taxon>
        <taxon>Spermatophyta</taxon>
        <taxon>Magnoliopsida</taxon>
        <taxon>eudicotyledons</taxon>
        <taxon>Gunneridae</taxon>
        <taxon>Pentapetalae</taxon>
        <taxon>rosids</taxon>
        <taxon>malvids</taxon>
        <taxon>Malvales</taxon>
        <taxon>Malvaceae</taxon>
        <taxon>Malvoideae</taxon>
        <taxon>Gossypium</taxon>
    </lineage>
</organism>
<evidence type="ECO:0000313" key="2">
    <source>
        <dbReference type="Proteomes" id="UP001358586"/>
    </source>
</evidence>
<dbReference type="PANTHER" id="PTHR32108">
    <property type="entry name" value="DNA-DIRECTED RNA POLYMERASE SUBUNIT ALPHA"/>
    <property type="match status" value="1"/>
</dbReference>
<dbReference type="InterPro" id="IPR021109">
    <property type="entry name" value="Peptidase_aspartic_dom_sf"/>
</dbReference>